<sequence length="285" mass="30763">MNATMRPLRSGARVLVVAATVLLGSGCATTASNPEDPLEGYNRAMFSFNEGLDKAVIKPAAQAYDAVLPSPVRTGVSNVFGNLGDPWIGVNNLLQGKFADALSDMMRFLFNSTFGIAGVLDIATEMGFAKHDEDFGQTLGRWGVGDGAYIVLPFFGPRTLRDAAMLPVDMSVDPVSSVGHIPTRNTMTGVRLLNTRANLLGVDKTLEEGTLDKYSYVRDFYLEQRRYKVFDGNPPRVYEDFSRVDGDSLPLGRAADELAAVAVEDLELLGVGDFALNAQTGGHFN</sequence>
<dbReference type="EMBL" id="CP022187">
    <property type="protein sequence ID" value="AWI77648.1"/>
    <property type="molecule type" value="Genomic_DNA"/>
</dbReference>
<name>A0A2U8GVZ8_9RHOO</name>
<feature type="chain" id="PRO_5015853853" evidence="3">
    <location>
        <begin position="31"/>
        <end position="285"/>
    </location>
</feature>
<dbReference type="Proteomes" id="UP000244930">
    <property type="component" value="Chromosome"/>
</dbReference>
<gene>
    <name evidence="4" type="ORF">CEW83_10870</name>
</gene>
<dbReference type="KEGG" id="acom:CEW83_10870"/>
<evidence type="ECO:0000256" key="1">
    <source>
        <dbReference type="ARBA" id="ARBA00010634"/>
    </source>
</evidence>
<evidence type="ECO:0000256" key="3">
    <source>
        <dbReference type="SAM" id="SignalP"/>
    </source>
</evidence>
<keyword evidence="2 3" id="KW-0732">Signal</keyword>
<evidence type="ECO:0000313" key="4">
    <source>
        <dbReference type="EMBL" id="AWI77648.1"/>
    </source>
</evidence>
<comment type="similarity">
    <text evidence="1">Belongs to the MlaA family.</text>
</comment>
<dbReference type="InterPro" id="IPR007428">
    <property type="entry name" value="MlaA"/>
</dbReference>
<reference evidence="4 5" key="1">
    <citation type="submission" date="2017-06" db="EMBL/GenBank/DDBJ databases">
        <title>Azoarcus.</title>
        <authorList>
            <person name="Woo J.-H."/>
            <person name="Kim H.-S."/>
        </authorList>
    </citation>
    <scope>NUCLEOTIDE SEQUENCE [LARGE SCALE GENOMIC DNA]</scope>
    <source>
        <strain evidence="4 5">TSPY31</strain>
    </source>
</reference>
<feature type="signal peptide" evidence="3">
    <location>
        <begin position="1"/>
        <end position="30"/>
    </location>
</feature>
<dbReference type="GO" id="GO:0016020">
    <property type="term" value="C:membrane"/>
    <property type="evidence" value="ECO:0007669"/>
    <property type="project" value="InterPro"/>
</dbReference>
<dbReference type="PRINTS" id="PR01805">
    <property type="entry name" value="VACJLIPOPROT"/>
</dbReference>
<keyword evidence="5" id="KW-1185">Reference proteome</keyword>
<dbReference type="PANTHER" id="PTHR30035">
    <property type="entry name" value="LIPOPROTEIN VACJ-RELATED"/>
    <property type="match status" value="1"/>
</dbReference>
<protein>
    <submittedName>
        <fullName evidence="4">ABC transporter</fullName>
    </submittedName>
</protein>
<dbReference type="AlphaFoldDB" id="A0A2U8GVZ8"/>
<evidence type="ECO:0000313" key="5">
    <source>
        <dbReference type="Proteomes" id="UP000244930"/>
    </source>
</evidence>
<organism evidence="4 5">
    <name type="scientific">Parazoarcus communis</name>
    <dbReference type="NCBI Taxonomy" id="41977"/>
    <lineage>
        <taxon>Bacteria</taxon>
        <taxon>Pseudomonadati</taxon>
        <taxon>Pseudomonadota</taxon>
        <taxon>Betaproteobacteria</taxon>
        <taxon>Rhodocyclales</taxon>
        <taxon>Zoogloeaceae</taxon>
        <taxon>Parazoarcus</taxon>
    </lineage>
</organism>
<accession>A0A2U8GVZ8</accession>
<dbReference type="PANTHER" id="PTHR30035:SF3">
    <property type="entry name" value="INTERMEMBRANE PHOSPHOLIPID TRANSPORT SYSTEM LIPOPROTEIN MLAA"/>
    <property type="match status" value="1"/>
</dbReference>
<dbReference type="PROSITE" id="PS51257">
    <property type="entry name" value="PROKAR_LIPOPROTEIN"/>
    <property type="match status" value="1"/>
</dbReference>
<dbReference type="RefSeq" id="WP_108951348.1">
    <property type="nucleotide sequence ID" value="NZ_CP022187.1"/>
</dbReference>
<dbReference type="GO" id="GO:0120010">
    <property type="term" value="P:intermembrane phospholipid transfer"/>
    <property type="evidence" value="ECO:0007669"/>
    <property type="project" value="TreeGrafter"/>
</dbReference>
<proteinExistence type="inferred from homology"/>
<dbReference type="Pfam" id="PF04333">
    <property type="entry name" value="MlaA"/>
    <property type="match status" value="1"/>
</dbReference>
<evidence type="ECO:0000256" key="2">
    <source>
        <dbReference type="ARBA" id="ARBA00022729"/>
    </source>
</evidence>